<accession>A0A9W9IJC7</accession>
<sequence>MGPFRLCSLSDTFFIQGKWNKCDCIMAAVGITVQQPGGWALDLSKVWNDAASSNGQLLDSQKPKVNCSSGYGDAVSLEKDWIEKLSKKFCSSGKNESVLGSMDIQSQQHSNTDVTFKIEPGEGCQADCEQGFQALFTECEGINSHTVQAKGKATVKECKALYQYEVAQGTTPDCDVGRASVIPANVFQKTPVWKHFCEHEDNSKDPRSMVVDVWGNRPTMLKRDGLQARTPPVTNLEGYDGKLFELSWKPNNQGLLSRNCSDAFHDMSQSQCGRAGSQQNNMAREGSVFVGSGTYSYKVKNEMYEVPLSAKKHFPWKDDGSQFGKPKKLGKDVYKDLWIRNACGLWNEILITPKKHLRDTGSTMWESPYTYTVFWKKDCKLEKDPQQQNMQDPRGDGSVSCKDAYKAAGGSSRPPPNRFCKFPC</sequence>
<reference evidence="2" key="2">
    <citation type="journal article" date="2023" name="IMA Fungus">
        <title>Comparative genomic study of the Penicillium genus elucidates a diverse pangenome and 15 lateral gene transfer events.</title>
        <authorList>
            <person name="Petersen C."/>
            <person name="Sorensen T."/>
            <person name="Nielsen M.R."/>
            <person name="Sondergaard T.E."/>
            <person name="Sorensen J.L."/>
            <person name="Fitzpatrick D.A."/>
            <person name="Frisvad J.C."/>
            <person name="Nielsen K.L."/>
        </authorList>
    </citation>
    <scope>NUCLEOTIDE SEQUENCE</scope>
    <source>
        <strain evidence="2">IBT 21917</strain>
    </source>
</reference>
<reference evidence="2" key="1">
    <citation type="submission" date="2022-11" db="EMBL/GenBank/DDBJ databases">
        <authorList>
            <person name="Petersen C."/>
        </authorList>
    </citation>
    <scope>NUCLEOTIDE SEQUENCE</scope>
    <source>
        <strain evidence="2">IBT 21917</strain>
    </source>
</reference>
<proteinExistence type="predicted"/>
<dbReference type="OrthoDB" id="4322644at2759"/>
<evidence type="ECO:0000256" key="1">
    <source>
        <dbReference type="SAM" id="MobiDB-lite"/>
    </source>
</evidence>
<evidence type="ECO:0000313" key="2">
    <source>
        <dbReference type="EMBL" id="KAJ5178834.1"/>
    </source>
</evidence>
<keyword evidence="3" id="KW-1185">Reference proteome</keyword>
<dbReference type="Proteomes" id="UP001146351">
    <property type="component" value="Unassembled WGS sequence"/>
</dbReference>
<name>A0A9W9IJC7_9EURO</name>
<comment type="caution">
    <text evidence="2">The sequence shown here is derived from an EMBL/GenBank/DDBJ whole genome shotgun (WGS) entry which is preliminary data.</text>
</comment>
<evidence type="ECO:0000313" key="3">
    <source>
        <dbReference type="Proteomes" id="UP001146351"/>
    </source>
</evidence>
<protein>
    <submittedName>
        <fullName evidence="2">Uncharacterized protein</fullName>
    </submittedName>
</protein>
<dbReference type="AlphaFoldDB" id="A0A9W9IJC7"/>
<gene>
    <name evidence="2" type="ORF">N7492_002044</name>
</gene>
<feature type="region of interest" description="Disordered" evidence="1">
    <location>
        <begin position="384"/>
        <end position="417"/>
    </location>
</feature>
<dbReference type="EMBL" id="JAPQKO010000002">
    <property type="protein sequence ID" value="KAJ5178834.1"/>
    <property type="molecule type" value="Genomic_DNA"/>
</dbReference>
<organism evidence="2 3">
    <name type="scientific">Penicillium capsulatum</name>
    <dbReference type="NCBI Taxonomy" id="69766"/>
    <lineage>
        <taxon>Eukaryota</taxon>
        <taxon>Fungi</taxon>
        <taxon>Dikarya</taxon>
        <taxon>Ascomycota</taxon>
        <taxon>Pezizomycotina</taxon>
        <taxon>Eurotiomycetes</taxon>
        <taxon>Eurotiomycetidae</taxon>
        <taxon>Eurotiales</taxon>
        <taxon>Aspergillaceae</taxon>
        <taxon>Penicillium</taxon>
    </lineage>
</organism>